<evidence type="ECO:0008006" key="3">
    <source>
        <dbReference type="Google" id="ProtNLM"/>
    </source>
</evidence>
<dbReference type="EMBL" id="FONN01000029">
    <property type="protein sequence ID" value="SFF35947.1"/>
    <property type="molecule type" value="Genomic_DNA"/>
</dbReference>
<dbReference type="Pfam" id="PF14107">
    <property type="entry name" value="DUF4280"/>
    <property type="match status" value="1"/>
</dbReference>
<dbReference type="AlphaFoldDB" id="A0A1I2I4D1"/>
<proteinExistence type="predicted"/>
<sequence>MMFTMLLQALMNGMLEGEHFYVVRGAVLKCSEGSDPGVLNLPTSHGVYIKDQPVLHVMDAVPIDNISHFGFCKKTGGVCEPLTCGPWTDGKKDVLIDEQPALLSKSQLMCSTGGTITIDQDGQL</sequence>
<evidence type="ECO:0000313" key="1">
    <source>
        <dbReference type="EMBL" id="SFF35947.1"/>
    </source>
</evidence>
<evidence type="ECO:0000313" key="2">
    <source>
        <dbReference type="Proteomes" id="UP000183410"/>
    </source>
</evidence>
<protein>
    <recommendedName>
        <fullName evidence="3">DUF4280 domain-containing protein</fullName>
    </recommendedName>
</protein>
<reference evidence="2" key="1">
    <citation type="submission" date="2016-10" db="EMBL/GenBank/DDBJ databases">
        <authorList>
            <person name="Varghese N."/>
            <person name="Submissions S."/>
        </authorList>
    </citation>
    <scope>NUCLEOTIDE SEQUENCE [LARGE SCALE GENOMIC DNA]</scope>
    <source>
        <strain evidence="2">CGMCC 1.10223</strain>
    </source>
</reference>
<organism evidence="1 2">
    <name type="scientific">Paenibacillus algorifonticola</name>
    <dbReference type="NCBI Taxonomy" id="684063"/>
    <lineage>
        <taxon>Bacteria</taxon>
        <taxon>Bacillati</taxon>
        <taxon>Bacillota</taxon>
        <taxon>Bacilli</taxon>
        <taxon>Bacillales</taxon>
        <taxon>Paenibacillaceae</taxon>
        <taxon>Paenibacillus</taxon>
    </lineage>
</organism>
<accession>A0A1I2I4D1</accession>
<dbReference type="Proteomes" id="UP000183410">
    <property type="component" value="Unassembled WGS sequence"/>
</dbReference>
<dbReference type="InterPro" id="IPR025460">
    <property type="entry name" value="DUF4280"/>
</dbReference>
<gene>
    <name evidence="1" type="ORF">SAMN04487969_12949</name>
</gene>
<name>A0A1I2I4D1_9BACL</name>
<dbReference type="RefSeq" id="WP_231594419.1">
    <property type="nucleotide sequence ID" value="NZ_FONN01000029.1"/>
</dbReference>
<keyword evidence="2" id="KW-1185">Reference proteome</keyword>